<dbReference type="Pfam" id="PF00069">
    <property type="entry name" value="Pkinase"/>
    <property type="match status" value="2"/>
</dbReference>
<evidence type="ECO:0000256" key="12">
    <source>
        <dbReference type="ARBA" id="ARBA00023015"/>
    </source>
</evidence>
<keyword evidence="26" id="KW-1185">Reference proteome</keyword>
<dbReference type="FunFam" id="3.30.200.20:FF:000122">
    <property type="entry name" value="cyclin-dependent kinase 8 isoform X1"/>
    <property type="match status" value="1"/>
</dbReference>
<evidence type="ECO:0000313" key="25">
    <source>
        <dbReference type="Ensembl" id="ENSATEP00000039206.1"/>
    </source>
</evidence>
<evidence type="ECO:0000256" key="23">
    <source>
        <dbReference type="SAM" id="MobiDB-lite"/>
    </source>
</evidence>
<evidence type="ECO:0000256" key="19">
    <source>
        <dbReference type="ARBA" id="ARBA00048367"/>
    </source>
</evidence>
<feature type="compositionally biased region" description="Low complexity" evidence="23">
    <location>
        <begin position="412"/>
        <end position="429"/>
    </location>
</feature>
<evidence type="ECO:0000256" key="21">
    <source>
        <dbReference type="PROSITE-ProRule" id="PRU10141"/>
    </source>
</evidence>
<feature type="compositionally biased region" description="Polar residues" evidence="23">
    <location>
        <begin position="399"/>
        <end position="411"/>
    </location>
</feature>
<keyword evidence="9 21" id="KW-0547">Nucleotide-binding</keyword>
<evidence type="ECO:0000256" key="2">
    <source>
        <dbReference type="ARBA" id="ARBA00004123"/>
    </source>
</evidence>
<evidence type="ECO:0000256" key="7">
    <source>
        <dbReference type="ARBA" id="ARBA00022527"/>
    </source>
</evidence>
<evidence type="ECO:0000256" key="15">
    <source>
        <dbReference type="ARBA" id="ARBA00023242"/>
    </source>
</evidence>
<feature type="region of interest" description="Disordered" evidence="23">
    <location>
        <begin position="336"/>
        <end position="429"/>
    </location>
</feature>
<keyword evidence="8" id="KW-0808">Transferase</keyword>
<reference evidence="25" key="1">
    <citation type="submission" date="2021-04" db="EMBL/GenBank/DDBJ databases">
        <authorList>
            <consortium name="Wellcome Sanger Institute Data Sharing"/>
        </authorList>
    </citation>
    <scope>NUCLEOTIDE SEQUENCE [LARGE SCALE GENOMIC DNA]</scope>
</reference>
<dbReference type="GeneTree" id="ENSGT00940000157104"/>
<dbReference type="Gene3D" id="1.10.510.10">
    <property type="entry name" value="Transferase(Phosphotransferase) domain 1"/>
    <property type="match status" value="2"/>
</dbReference>
<evidence type="ECO:0000256" key="18">
    <source>
        <dbReference type="ARBA" id="ARBA00047811"/>
    </source>
</evidence>
<dbReference type="PANTHER" id="PTHR24056">
    <property type="entry name" value="CELL DIVISION PROTEIN KINASE"/>
    <property type="match status" value="1"/>
</dbReference>
<feature type="domain" description="Protein kinase" evidence="24">
    <location>
        <begin position="21"/>
        <end position="291"/>
    </location>
</feature>
<evidence type="ECO:0000313" key="26">
    <source>
        <dbReference type="Proteomes" id="UP000265040"/>
    </source>
</evidence>
<dbReference type="SUPFAM" id="SSF56112">
    <property type="entry name" value="Protein kinase-like (PK-like)"/>
    <property type="match status" value="1"/>
</dbReference>
<feature type="binding site" evidence="21">
    <location>
        <position position="52"/>
    </location>
    <ligand>
        <name>ATP</name>
        <dbReference type="ChEBI" id="CHEBI:30616"/>
    </ligand>
</feature>
<dbReference type="GO" id="GO:0005524">
    <property type="term" value="F:ATP binding"/>
    <property type="evidence" value="ECO:0007669"/>
    <property type="project" value="UniProtKB-UniRule"/>
</dbReference>
<comment type="subcellular location">
    <subcellularLocation>
        <location evidence="2">Nucleus</location>
    </subcellularLocation>
</comment>
<gene>
    <name evidence="25" type="primary">CDK8</name>
</gene>
<feature type="compositionally biased region" description="Low complexity" evidence="23">
    <location>
        <begin position="337"/>
        <end position="355"/>
    </location>
</feature>
<accession>A0A7N5ZU94</accession>
<organism evidence="25 26">
    <name type="scientific">Anabas testudineus</name>
    <name type="common">Climbing perch</name>
    <name type="synonym">Anthias testudineus</name>
    <dbReference type="NCBI Taxonomy" id="64144"/>
    <lineage>
        <taxon>Eukaryota</taxon>
        <taxon>Metazoa</taxon>
        <taxon>Chordata</taxon>
        <taxon>Craniata</taxon>
        <taxon>Vertebrata</taxon>
        <taxon>Euteleostomi</taxon>
        <taxon>Actinopterygii</taxon>
        <taxon>Neopterygii</taxon>
        <taxon>Teleostei</taxon>
        <taxon>Neoteleostei</taxon>
        <taxon>Acanthomorphata</taxon>
        <taxon>Anabantaria</taxon>
        <taxon>Anabantiformes</taxon>
        <taxon>Anabantoidei</taxon>
        <taxon>Anabantidae</taxon>
        <taxon>Anabas</taxon>
    </lineage>
</organism>
<comment type="similarity">
    <text evidence="3">Belongs to the protein kinase superfamily. CMGC Ser/Thr protein kinase family. CDC2/CDKX subfamily.</text>
</comment>
<evidence type="ECO:0000256" key="1">
    <source>
        <dbReference type="ARBA" id="ARBA00001946"/>
    </source>
</evidence>
<keyword evidence="6" id="KW-0678">Repressor</keyword>
<evidence type="ECO:0000256" key="10">
    <source>
        <dbReference type="ARBA" id="ARBA00022777"/>
    </source>
</evidence>
<evidence type="ECO:0000256" key="5">
    <source>
        <dbReference type="ARBA" id="ARBA00012425"/>
    </source>
</evidence>
<dbReference type="InterPro" id="IPR017441">
    <property type="entry name" value="Protein_kinase_ATP_BS"/>
</dbReference>
<dbReference type="GO" id="GO:0008353">
    <property type="term" value="F:RNA polymerase II CTD heptapeptide repeat kinase activity"/>
    <property type="evidence" value="ECO:0007669"/>
    <property type="project" value="UniProtKB-EC"/>
</dbReference>
<proteinExistence type="inferred from homology"/>
<evidence type="ECO:0000256" key="4">
    <source>
        <dbReference type="ARBA" id="ARBA00012409"/>
    </source>
</evidence>
<dbReference type="PROSITE" id="PS00107">
    <property type="entry name" value="PROTEIN_KINASE_ATP"/>
    <property type="match status" value="1"/>
</dbReference>
<dbReference type="EC" id="2.7.11.22" evidence="5"/>
<dbReference type="InterPro" id="IPR000719">
    <property type="entry name" value="Prot_kinase_dom"/>
</dbReference>
<evidence type="ECO:0000256" key="22">
    <source>
        <dbReference type="RuleBase" id="RU000304"/>
    </source>
</evidence>
<comment type="cofactor">
    <cofactor evidence="1">
        <name>Mg(2+)</name>
        <dbReference type="ChEBI" id="CHEBI:18420"/>
    </cofactor>
</comment>
<evidence type="ECO:0000256" key="6">
    <source>
        <dbReference type="ARBA" id="ARBA00022491"/>
    </source>
</evidence>
<keyword evidence="13" id="KW-0010">Activator</keyword>
<dbReference type="GO" id="GO:0004693">
    <property type="term" value="F:cyclin-dependent protein serine/threonine kinase activity"/>
    <property type="evidence" value="ECO:0007669"/>
    <property type="project" value="UniProtKB-EC"/>
</dbReference>
<evidence type="ECO:0000256" key="3">
    <source>
        <dbReference type="ARBA" id="ARBA00006485"/>
    </source>
</evidence>
<reference evidence="25" key="3">
    <citation type="submission" date="2025-09" db="UniProtKB">
        <authorList>
            <consortium name="Ensembl"/>
        </authorList>
    </citation>
    <scope>IDENTIFICATION</scope>
</reference>
<evidence type="ECO:0000256" key="8">
    <source>
        <dbReference type="ARBA" id="ARBA00022679"/>
    </source>
</evidence>
<evidence type="ECO:0000256" key="11">
    <source>
        <dbReference type="ARBA" id="ARBA00022840"/>
    </source>
</evidence>
<comment type="catalytic activity">
    <reaction evidence="19">
        <text>L-seryl-[protein] + ATP = O-phospho-L-seryl-[protein] + ADP + H(+)</text>
        <dbReference type="Rhea" id="RHEA:17989"/>
        <dbReference type="Rhea" id="RHEA-COMP:9863"/>
        <dbReference type="Rhea" id="RHEA-COMP:11604"/>
        <dbReference type="ChEBI" id="CHEBI:15378"/>
        <dbReference type="ChEBI" id="CHEBI:29999"/>
        <dbReference type="ChEBI" id="CHEBI:30616"/>
        <dbReference type="ChEBI" id="CHEBI:83421"/>
        <dbReference type="ChEBI" id="CHEBI:456216"/>
        <dbReference type="EC" id="2.7.11.22"/>
    </reaction>
</comment>
<dbReference type="EC" id="2.7.11.23" evidence="4"/>
<dbReference type="InterPro" id="IPR008271">
    <property type="entry name" value="Ser/Thr_kinase_AS"/>
</dbReference>
<keyword evidence="10" id="KW-0418">Kinase</keyword>
<sequence length="429" mass="49384">MDYDFKVKLTGERERVEDLFEYEGCKVGRGTYGHVYKAKRKDGKDDKDYALKQIEGTGISMSACREIALLRELKHPNVISLQKVFLSHADRKVWLLFDYAEHDLWHIIKFHRASKANKKPLQLPRGMVKSLLYQILDGIHYLHANWVLHRDLKPANILVMGEGPERGRVKIDIWAIGCIFAELLTSEPIFHCRQEDIKTSNPYHHDQLDRIFNVMGFPADKDWEDIKKMPEHSTLMKDFRRNTYTNCSLIKYMEKHKVKPDSKAFHLLQKLLTMDPIRRITSELAMQDPYFLEEPLPTSDVFAGCQIPYPKREFLTEEEPEDKADKVRTICATWAKNQQQQQGNNHTNGAGHTGNPDNSHAQGPPLKKVRVVPPTTTSSGLIMTSDYQRSNPHAAYQNPGPSTSLPQSSMGYSSTSQQPPQYSHQTHRY</sequence>
<evidence type="ECO:0000256" key="9">
    <source>
        <dbReference type="ARBA" id="ARBA00022741"/>
    </source>
</evidence>
<comment type="catalytic activity">
    <reaction evidence="20">
        <text>[DNA-directed RNA polymerase] + ATP = phospho-[DNA-directed RNA polymerase] + ADP + H(+)</text>
        <dbReference type="Rhea" id="RHEA:10216"/>
        <dbReference type="Rhea" id="RHEA-COMP:11321"/>
        <dbReference type="Rhea" id="RHEA-COMP:11322"/>
        <dbReference type="ChEBI" id="CHEBI:15378"/>
        <dbReference type="ChEBI" id="CHEBI:30616"/>
        <dbReference type="ChEBI" id="CHEBI:43176"/>
        <dbReference type="ChEBI" id="CHEBI:68546"/>
        <dbReference type="ChEBI" id="CHEBI:456216"/>
        <dbReference type="EC" id="2.7.11.23"/>
    </reaction>
</comment>
<dbReference type="InterPro" id="IPR050108">
    <property type="entry name" value="CDK"/>
</dbReference>
<evidence type="ECO:0000256" key="14">
    <source>
        <dbReference type="ARBA" id="ARBA00023163"/>
    </source>
</evidence>
<dbReference type="SMART" id="SM00220">
    <property type="entry name" value="S_TKc"/>
    <property type="match status" value="1"/>
</dbReference>
<dbReference type="AlphaFoldDB" id="A0A7N5ZU94"/>
<comment type="catalytic activity">
    <reaction evidence="18">
        <text>L-threonyl-[protein] + ATP = O-phospho-L-threonyl-[protein] + ADP + H(+)</text>
        <dbReference type="Rhea" id="RHEA:46608"/>
        <dbReference type="Rhea" id="RHEA-COMP:11060"/>
        <dbReference type="Rhea" id="RHEA-COMP:11605"/>
        <dbReference type="ChEBI" id="CHEBI:15378"/>
        <dbReference type="ChEBI" id="CHEBI:30013"/>
        <dbReference type="ChEBI" id="CHEBI:30616"/>
        <dbReference type="ChEBI" id="CHEBI:61977"/>
        <dbReference type="ChEBI" id="CHEBI:456216"/>
        <dbReference type="EC" id="2.7.11.22"/>
    </reaction>
</comment>
<dbReference type="Gene3D" id="3.30.200.20">
    <property type="entry name" value="Phosphorylase Kinase, domain 1"/>
    <property type="match status" value="1"/>
</dbReference>
<name>A0A7N5ZU94_ANATE</name>
<keyword evidence="12" id="KW-0805">Transcription regulation</keyword>
<keyword evidence="14" id="KW-0804">Transcription</keyword>
<dbReference type="PANTHER" id="PTHR24056:SF243">
    <property type="entry name" value="CYCLIN-DEPENDENT KINASE 8"/>
    <property type="match status" value="1"/>
</dbReference>
<dbReference type="GO" id="GO:0005634">
    <property type="term" value="C:nucleus"/>
    <property type="evidence" value="ECO:0007669"/>
    <property type="project" value="UniProtKB-SubCell"/>
</dbReference>
<evidence type="ECO:0000259" key="24">
    <source>
        <dbReference type="PROSITE" id="PS50011"/>
    </source>
</evidence>
<keyword evidence="11 21" id="KW-0067">ATP-binding</keyword>
<keyword evidence="7 22" id="KW-0723">Serine/threonine-protein kinase</keyword>
<keyword evidence="15" id="KW-0539">Nucleus</keyword>
<evidence type="ECO:0000256" key="20">
    <source>
        <dbReference type="ARBA" id="ARBA00049280"/>
    </source>
</evidence>
<evidence type="ECO:0000256" key="16">
    <source>
        <dbReference type="ARBA" id="ARBA00039268"/>
    </source>
</evidence>
<reference evidence="25" key="2">
    <citation type="submission" date="2025-08" db="UniProtKB">
        <authorList>
            <consortium name="Ensembl"/>
        </authorList>
    </citation>
    <scope>IDENTIFICATION</scope>
</reference>
<dbReference type="PROSITE" id="PS50011">
    <property type="entry name" value="PROTEIN_KINASE_DOM"/>
    <property type="match status" value="1"/>
</dbReference>
<evidence type="ECO:0000256" key="17">
    <source>
        <dbReference type="ARBA" id="ARBA00041245"/>
    </source>
</evidence>
<protein>
    <recommendedName>
        <fullName evidence="16">Cyclin-dependent kinase 8</fullName>
        <ecNumber evidence="5">2.7.11.22</ecNumber>
        <ecNumber evidence="4">2.7.11.23</ecNumber>
    </recommendedName>
    <alternativeName>
        <fullName evidence="17">Cell division protein kinase 8</fullName>
    </alternativeName>
</protein>
<dbReference type="Ensembl" id="ENSATET00000072267.2">
    <property type="protein sequence ID" value="ENSATEP00000039206.1"/>
    <property type="gene ID" value="ENSATEG00000010432.3"/>
</dbReference>
<dbReference type="InterPro" id="IPR011009">
    <property type="entry name" value="Kinase-like_dom_sf"/>
</dbReference>
<dbReference type="Proteomes" id="UP000265040">
    <property type="component" value="Chromosome 2"/>
</dbReference>
<feature type="compositionally biased region" description="Polar residues" evidence="23">
    <location>
        <begin position="374"/>
        <end position="391"/>
    </location>
</feature>
<dbReference type="PROSITE" id="PS00108">
    <property type="entry name" value="PROTEIN_KINASE_ST"/>
    <property type="match status" value="1"/>
</dbReference>
<evidence type="ECO:0000256" key="13">
    <source>
        <dbReference type="ARBA" id="ARBA00023159"/>
    </source>
</evidence>